<dbReference type="InterPro" id="IPR050508">
    <property type="entry name" value="Methyltransf_Superfamily"/>
</dbReference>
<dbReference type="Pfam" id="PF08241">
    <property type="entry name" value="Methyltransf_11"/>
    <property type="match status" value="1"/>
</dbReference>
<proteinExistence type="predicted"/>
<dbReference type="SUPFAM" id="SSF53335">
    <property type="entry name" value="S-adenosyl-L-methionine-dependent methyltransferases"/>
    <property type="match status" value="1"/>
</dbReference>
<evidence type="ECO:0000259" key="1">
    <source>
        <dbReference type="Pfam" id="PF08241"/>
    </source>
</evidence>
<protein>
    <recommendedName>
        <fullName evidence="1">Methyltransferase type 11 domain-containing protein</fullName>
    </recommendedName>
</protein>
<organism evidence="2 3">
    <name type="scientific">Caballeronia fortuita</name>
    <dbReference type="NCBI Taxonomy" id="1777138"/>
    <lineage>
        <taxon>Bacteria</taxon>
        <taxon>Pseudomonadati</taxon>
        <taxon>Pseudomonadota</taxon>
        <taxon>Betaproteobacteria</taxon>
        <taxon>Burkholderiales</taxon>
        <taxon>Burkholderiaceae</taxon>
        <taxon>Caballeronia</taxon>
    </lineage>
</organism>
<dbReference type="EMBL" id="FCNX02000001">
    <property type="protein sequence ID" value="SAK44409.1"/>
    <property type="molecule type" value="Genomic_DNA"/>
</dbReference>
<dbReference type="AlphaFoldDB" id="A0A157ZG48"/>
<sequence>MGFLKRFDLAGLVAGYGITHLVETGYGRGDGCRAALDAGFTKALSCEIFEPLFAAAEQSERLHVTHADSLAFLGSQVVTDALAGRRCLVFLDAHYPGADFGGQSYRSEEHTETVRLPLLAELERLRGRADDALIVLDDVRIYRRDFRTSGGALPESVEDGFEQEAAFLALLASFDSTHTLHWHGEDTGYAVLWPRAWGEYALRKWLLPGDQTRPLLLTLGVPGTTCISLNRRLLDARFSNRWLVGNGLDVGGGNDSIALYRSLFPRIGSVTVYEWEQGDAQYLDNVQDDSFDFVYSGHCLEHIMDPRVALRHWLRVLKPGGHLVITVPDEDMYEQGVWPSTFNDDHKHTFTLCKRQNWSPVSINVLDLLREFDSEVSVKKVELLDHSFLQGMERYDQTRTAFGECGIEFVVQKL</sequence>
<dbReference type="InterPro" id="IPR013216">
    <property type="entry name" value="Methyltransf_11"/>
</dbReference>
<dbReference type="STRING" id="1777138.AWB77_00709"/>
<reference evidence="2" key="1">
    <citation type="submission" date="2016-01" db="EMBL/GenBank/DDBJ databases">
        <authorList>
            <person name="Peeters C."/>
        </authorList>
    </citation>
    <scope>NUCLEOTIDE SEQUENCE</scope>
    <source>
        <strain evidence="2">LMG 29320</strain>
    </source>
</reference>
<dbReference type="Proteomes" id="UP000054903">
    <property type="component" value="Unassembled WGS sequence"/>
</dbReference>
<evidence type="ECO:0000313" key="2">
    <source>
        <dbReference type="EMBL" id="SAK44409.1"/>
    </source>
</evidence>
<accession>A0A157ZG48</accession>
<evidence type="ECO:0000313" key="3">
    <source>
        <dbReference type="Proteomes" id="UP000054903"/>
    </source>
</evidence>
<keyword evidence="3" id="KW-1185">Reference proteome</keyword>
<dbReference type="PANTHER" id="PTHR42912:SF80">
    <property type="entry name" value="METHYLTRANSFERASE DOMAIN-CONTAINING PROTEIN"/>
    <property type="match status" value="1"/>
</dbReference>
<dbReference type="GO" id="GO:0008757">
    <property type="term" value="F:S-adenosylmethionine-dependent methyltransferase activity"/>
    <property type="evidence" value="ECO:0007669"/>
    <property type="project" value="InterPro"/>
</dbReference>
<dbReference type="InterPro" id="IPR029063">
    <property type="entry name" value="SAM-dependent_MTases_sf"/>
</dbReference>
<feature type="domain" description="Methyltransferase type 11" evidence="1">
    <location>
        <begin position="273"/>
        <end position="325"/>
    </location>
</feature>
<name>A0A157ZG48_9BURK</name>
<gene>
    <name evidence="2" type="ORF">AWB77_00709</name>
</gene>
<comment type="caution">
    <text evidence="2">The sequence shown here is derived from an EMBL/GenBank/DDBJ whole genome shotgun (WGS) entry which is preliminary data.</text>
</comment>
<dbReference type="CDD" id="cd02440">
    <property type="entry name" value="AdoMet_MTases"/>
    <property type="match status" value="1"/>
</dbReference>
<dbReference type="PANTHER" id="PTHR42912">
    <property type="entry name" value="METHYLTRANSFERASE"/>
    <property type="match status" value="1"/>
</dbReference>
<dbReference type="Gene3D" id="3.40.50.150">
    <property type="entry name" value="Vaccinia Virus protein VP39"/>
    <property type="match status" value="1"/>
</dbReference>